<dbReference type="EMBL" id="LFWZ01000006">
    <property type="protein sequence ID" value="KON31371.1"/>
    <property type="molecule type" value="Genomic_DNA"/>
</dbReference>
<dbReference type="GO" id="GO:0006082">
    <property type="term" value="P:organic acid metabolic process"/>
    <property type="evidence" value="ECO:0007669"/>
    <property type="project" value="UniProtKB-ARBA"/>
</dbReference>
<dbReference type="SUPFAM" id="SSF52518">
    <property type="entry name" value="Thiamin diphosphate-binding fold (THDP-binding)"/>
    <property type="match status" value="1"/>
</dbReference>
<evidence type="ECO:0000259" key="4">
    <source>
        <dbReference type="SMART" id="SM00861"/>
    </source>
</evidence>
<reference evidence="5 6" key="1">
    <citation type="submission" date="2015-06" db="EMBL/GenBank/DDBJ databases">
        <title>New insights into the roles of widespread benthic archaea in carbon and nitrogen cycling.</title>
        <authorList>
            <person name="Lazar C.S."/>
            <person name="Baker B.J."/>
            <person name="Seitz K.W."/>
            <person name="Hyde A.S."/>
            <person name="Dick G.J."/>
            <person name="Hinrichs K.-U."/>
            <person name="Teske A.P."/>
        </authorList>
    </citation>
    <scope>NUCLEOTIDE SEQUENCE [LARGE SCALE GENOMIC DNA]</scope>
    <source>
        <strain evidence="5">DG-45</strain>
    </source>
</reference>
<dbReference type="Pfam" id="PF02780">
    <property type="entry name" value="Transketolase_C"/>
    <property type="match status" value="1"/>
</dbReference>
<keyword evidence="3" id="KW-0786">Thiamine pyrophosphate</keyword>
<dbReference type="CDD" id="cd07033">
    <property type="entry name" value="TPP_PYR_DXS_TK_like"/>
    <property type="match status" value="1"/>
</dbReference>
<dbReference type="Gene3D" id="3.40.50.970">
    <property type="match status" value="1"/>
</dbReference>
<dbReference type="Proteomes" id="UP000037210">
    <property type="component" value="Unassembled WGS sequence"/>
</dbReference>
<dbReference type="GO" id="GO:0044272">
    <property type="term" value="P:sulfur compound biosynthetic process"/>
    <property type="evidence" value="ECO:0007669"/>
    <property type="project" value="UniProtKB-ARBA"/>
</dbReference>
<evidence type="ECO:0000256" key="3">
    <source>
        <dbReference type="ARBA" id="ARBA00023052"/>
    </source>
</evidence>
<dbReference type="PANTHER" id="PTHR43825">
    <property type="entry name" value="PYRUVATE DEHYDROGENASE E1 COMPONENT"/>
    <property type="match status" value="1"/>
</dbReference>
<dbReference type="PATRIC" id="fig|1685127.3.peg.186"/>
<dbReference type="FunFam" id="3.40.50.970:FF:000129">
    <property type="entry name" value="Transketolase"/>
    <property type="match status" value="1"/>
</dbReference>
<dbReference type="InterPro" id="IPR005475">
    <property type="entry name" value="Transketolase-like_Pyr-bd"/>
</dbReference>
<dbReference type="SMART" id="SM00861">
    <property type="entry name" value="Transket_pyr"/>
    <property type="match status" value="1"/>
</dbReference>
<organism evidence="5 6">
    <name type="scientific">miscellaneous Crenarchaeota group-15 archaeon DG-45</name>
    <dbReference type="NCBI Taxonomy" id="1685127"/>
    <lineage>
        <taxon>Archaea</taxon>
        <taxon>Candidatus Bathyarchaeota</taxon>
        <taxon>MCG-15</taxon>
    </lineage>
</organism>
<comment type="cofactor">
    <cofactor evidence="1">
        <name>thiamine diphosphate</name>
        <dbReference type="ChEBI" id="CHEBI:58937"/>
    </cofactor>
</comment>
<gene>
    <name evidence="5" type="ORF">AC482_01000</name>
</gene>
<proteinExistence type="inferred from homology"/>
<evidence type="ECO:0000313" key="6">
    <source>
        <dbReference type="Proteomes" id="UP000037210"/>
    </source>
</evidence>
<dbReference type="InterPro" id="IPR051157">
    <property type="entry name" value="PDH/Transketolase"/>
</dbReference>
<dbReference type="Pfam" id="PF02779">
    <property type="entry name" value="Transket_pyr"/>
    <property type="match status" value="1"/>
</dbReference>
<comment type="caution">
    <text evidence="5">The sequence shown here is derived from an EMBL/GenBank/DDBJ whole genome shotgun (WGS) entry which is preliminary data.</text>
</comment>
<sequence length="313" mass="33013">MSLTSPLEQFGRALVAIGAENERVVVLDPDLSTSTKTSYFAERFPDRFINVGISEQDMIGVAAGLAAAGRTPIACGYSIFTAGRAWEQIANSVARPNLDVKIVATHGGLSPFADGDSHQNIGDVATMRVLPNMRVVVPADAASAVWALEAIVRSRGPAYLRLGREATPMVHEERSEFTLGRASPVRDGADAAVIANGVMVALALEAAEDLSAGGLDVGVIDMHTVKPIDADRIIGAARETGAIVTAEEHSVIGGLGSAVCEVLSQSHPTPVQMVGIRDRFGESSRDYRSLLAKHGLSAEGVSEAVYNVLKMRR</sequence>
<name>A0A0M0BT38_9ARCH</name>
<dbReference type="PANTHER" id="PTHR43825:SF1">
    <property type="entry name" value="TRANSKETOLASE-LIKE PYRIMIDINE-BINDING DOMAIN-CONTAINING PROTEIN"/>
    <property type="match status" value="1"/>
</dbReference>
<evidence type="ECO:0000256" key="2">
    <source>
        <dbReference type="ARBA" id="ARBA00007131"/>
    </source>
</evidence>
<dbReference type="InterPro" id="IPR029061">
    <property type="entry name" value="THDP-binding"/>
</dbReference>
<dbReference type="InterPro" id="IPR009014">
    <property type="entry name" value="Transketo_C/PFOR_II"/>
</dbReference>
<evidence type="ECO:0000256" key="1">
    <source>
        <dbReference type="ARBA" id="ARBA00001964"/>
    </source>
</evidence>
<dbReference type="Gene3D" id="3.40.50.920">
    <property type="match status" value="1"/>
</dbReference>
<dbReference type="InterPro" id="IPR033248">
    <property type="entry name" value="Transketolase_C"/>
</dbReference>
<dbReference type="AlphaFoldDB" id="A0A0M0BT38"/>
<accession>A0A0M0BT38</accession>
<evidence type="ECO:0000313" key="5">
    <source>
        <dbReference type="EMBL" id="KON31371.1"/>
    </source>
</evidence>
<feature type="domain" description="Transketolase-like pyrimidine-binding" evidence="4">
    <location>
        <begin position="4"/>
        <end position="169"/>
    </location>
</feature>
<dbReference type="SUPFAM" id="SSF52922">
    <property type="entry name" value="TK C-terminal domain-like"/>
    <property type="match status" value="1"/>
</dbReference>
<comment type="similarity">
    <text evidence="2">Belongs to the transketolase family.</text>
</comment>
<protein>
    <submittedName>
        <fullName evidence="5">Transketolase</fullName>
    </submittedName>
</protein>